<reference evidence="2" key="1">
    <citation type="submission" date="2020-07" db="EMBL/GenBank/DDBJ databases">
        <title>Methanobacterium. sp. MethCan genome.</title>
        <authorList>
            <person name="Postec A."/>
            <person name="Quemeneur M."/>
        </authorList>
    </citation>
    <scope>NUCLEOTIDE SEQUENCE</scope>
    <source>
        <strain evidence="2">MethCAN</strain>
    </source>
</reference>
<evidence type="ECO:0000313" key="2">
    <source>
        <dbReference type="EMBL" id="QUH22370.1"/>
    </source>
</evidence>
<dbReference type="InterPro" id="IPR027417">
    <property type="entry name" value="P-loop_NTPase"/>
</dbReference>
<dbReference type="Pfam" id="PF00271">
    <property type="entry name" value="Helicase_C"/>
    <property type="match status" value="1"/>
</dbReference>
<dbReference type="AlphaFoldDB" id="A0A8T8K5H6"/>
<proteinExistence type="predicted"/>
<dbReference type="SUPFAM" id="SSF52540">
    <property type="entry name" value="P-loop containing nucleoside triphosphate hydrolases"/>
    <property type="match status" value="1"/>
</dbReference>
<dbReference type="EMBL" id="CP058560">
    <property type="protein sequence ID" value="QUH22370.1"/>
    <property type="molecule type" value="Genomic_DNA"/>
</dbReference>
<gene>
    <name evidence="2" type="ORF">HYG87_00610</name>
</gene>
<dbReference type="Gene3D" id="3.40.50.300">
    <property type="entry name" value="P-loop containing nucleotide triphosphate hydrolases"/>
    <property type="match status" value="2"/>
</dbReference>
<name>A0A8T8K5H6_9EURY</name>
<evidence type="ECO:0000259" key="1">
    <source>
        <dbReference type="PROSITE" id="PS51194"/>
    </source>
</evidence>
<dbReference type="PROSITE" id="PS51194">
    <property type="entry name" value="HELICASE_CTER"/>
    <property type="match status" value="1"/>
</dbReference>
<feature type="domain" description="Helicase C-terminal" evidence="1">
    <location>
        <begin position="786"/>
        <end position="946"/>
    </location>
</feature>
<dbReference type="GeneID" id="64819220"/>
<evidence type="ECO:0000313" key="3">
    <source>
        <dbReference type="Proteomes" id="UP000681041"/>
    </source>
</evidence>
<dbReference type="OrthoDB" id="114689at2157"/>
<organism evidence="2 3">
    <name type="scientific">Methanobacterium alkalithermotolerans</name>
    <dbReference type="NCBI Taxonomy" id="2731220"/>
    <lineage>
        <taxon>Archaea</taxon>
        <taxon>Methanobacteriati</taxon>
        <taxon>Methanobacteriota</taxon>
        <taxon>Methanomada group</taxon>
        <taxon>Methanobacteria</taxon>
        <taxon>Methanobacteriales</taxon>
        <taxon>Methanobacteriaceae</taxon>
        <taxon>Methanobacterium</taxon>
    </lineage>
</organism>
<accession>A0A8T8K5H6</accession>
<dbReference type="RefSeq" id="WP_211533313.1">
    <property type="nucleotide sequence ID" value="NZ_CP058560.1"/>
</dbReference>
<dbReference type="InterPro" id="IPR001650">
    <property type="entry name" value="Helicase_C-like"/>
</dbReference>
<dbReference type="Proteomes" id="UP000681041">
    <property type="component" value="Chromosome"/>
</dbReference>
<sequence>MDIKANQYTKFTDILAYDVLEKLKGKHDKFDRFESFDKPSKTFILGTLADKSKDDEITLKRKKTSVKNSSLSVKFLLEQFKDPITVIPSLSVYYRVYPTFEEQINFIKSKNLEDDKTVPLARIWKRKDLKFNPISLKIDDLDHYLDFEVVIGDIRLEEDLYLSGTEIPISSLENDSTFYSHIDSLKNKKIIPNFKWECRLYLEKDKLLHHQEELLLVELGMVNETEENNRYETFLFDCQMEIELNKNEIKPFIYNYNYENYLKSYESHLRCLNCHANYNPSENRITTQSYAKFNQIKVSPRNSIKDLKFDFKSLMQDSGLEKLQKLQDLMENHYEDCLGSNYDLEYLNSLDNFKNMQERFKNGLEILKSEKNIFKAFKFMNKSFLKNSKGYDSWRIFQIVFIVCVIPEIVEKNAQRDVCDLLHVMTGGGKSEAYFGIVLFSAFYDRLSGKEFGVTALTKFPLRMLSIQQLQRIANLFMWAEEIRKEEELGGEPFSIAYFVGQSKEFPRFNNDIIKKILKAKTKNKKIDGRIIDSCPICQGNVFLEVDPQKQIILHQCDECNRNFRLFFTDDEIYRFIPTFIVCTVDKLAGIALNRRFKNLFGGKIDECPNGHGFMPRNDSCESTTDIKCGEFGKPINVSFNTGPSLIIQDEMHLIKEGFGTIDSHFESLFESMQYEFTGEKFKNIAMSATVTGAKDQIEHLYHKKIRVFPCRLLDKNNNDFFFENILENNQPVQQRQIIGLKPNLRDNNFALLLTLNYISEFIKRVEDDLTKFADMHDFNQNELVEILKSYKNILTYHNKKSDVHQMNFFLDDYVNSKTELYQIEPLILTGDNSLDHIKESIKHINHFYDDITKKEKLLAVFATSIVSHGVDIDKWNVMMFQGMPRSTSEYIQALSRVGRKYQGIIFLWFYPNRTRDLSFYQNFNEYHNILEHKVENVPLSRWAKLGFKQTFTSVFNASILNYLSNVLERPIYSIPAAVEVFSDPKNVDILIEFIKKAYISNSKMLGSEFFDDEIEKEALERIKYLEGYGGPATSFFPNALKDNDNKYYKTQFGMRGIQDEILLSPNYYDFGFLARKRDLNE</sequence>
<dbReference type="CDD" id="cd18785">
    <property type="entry name" value="SF2_C"/>
    <property type="match status" value="1"/>
</dbReference>
<dbReference type="KEGG" id="meme:HYG87_00610"/>
<protein>
    <recommendedName>
        <fullName evidence="1">Helicase C-terminal domain-containing protein</fullName>
    </recommendedName>
</protein>
<keyword evidence="3" id="KW-1185">Reference proteome</keyword>